<organism evidence="2 3">
    <name type="scientific">Thermoflavifilum aggregans</name>
    <dbReference type="NCBI Taxonomy" id="454188"/>
    <lineage>
        <taxon>Bacteria</taxon>
        <taxon>Pseudomonadati</taxon>
        <taxon>Bacteroidota</taxon>
        <taxon>Chitinophagia</taxon>
        <taxon>Chitinophagales</taxon>
        <taxon>Chitinophagaceae</taxon>
        <taxon>Thermoflavifilum</taxon>
    </lineage>
</organism>
<accession>A0A2M9CRW3</accession>
<protein>
    <recommendedName>
        <fullName evidence="4">Oligosaccharide repeat unit polymerase</fullName>
    </recommendedName>
</protein>
<evidence type="ECO:0000313" key="2">
    <source>
        <dbReference type="EMBL" id="PJJ74686.1"/>
    </source>
</evidence>
<evidence type="ECO:0000256" key="1">
    <source>
        <dbReference type="SAM" id="Phobius"/>
    </source>
</evidence>
<feature type="transmembrane region" description="Helical" evidence="1">
    <location>
        <begin position="443"/>
        <end position="463"/>
    </location>
</feature>
<feature type="transmembrane region" description="Helical" evidence="1">
    <location>
        <begin position="60"/>
        <end position="79"/>
    </location>
</feature>
<keyword evidence="1" id="KW-0812">Transmembrane</keyword>
<sequence length="484" mass="56799">MQTQINISTRLHPVEFSPGVWILGSLFVMYRLVTSLNPLEELYAYLVLGMIIRLLWNRGVPPVFLFISSIHWLQIYMFLVWNNFYGWRVNTYYSTGGDAFWLSMTGVGLMTLIFHQILKKTAWANADTFNKESFHFSSVPVFWAYIFLTVFNGVLFQWAVTIPSIGQILFWMIDLREVMLLFYAWLVMVKKEPKWGLIFLCLIHFVLSLTSYFGGYKSVFILLALLIAMRIRYVNLFRMVAVIMGLAFFLFLSSIWLSVRNEYRIFLNRGTKMQVVKVSRQESLQQLYLLVSHITPHQLYKGFENMIYRIQYLQYFSLAMQRVPNMIPYQQGNLTLSNLEFVLVPRILDPDKPTLDASRKTIRYTGAQVATAQEGTSISMGYFVDFYIDFGSIGMFFPLILFWLLIGWSYQYFVRHLSFSVTLNAMVMMIFLKRFYLFETDAIGMIGGLYTMLITLVLLRWFLMPVLMRLFSYKLPHAKRVQPA</sequence>
<name>A0A2M9CRW3_9BACT</name>
<feature type="transmembrane region" description="Helical" evidence="1">
    <location>
        <begin position="139"/>
        <end position="162"/>
    </location>
</feature>
<gene>
    <name evidence="2" type="ORF">BXY57_0248</name>
</gene>
<keyword evidence="1" id="KW-0472">Membrane</keyword>
<dbReference type="EMBL" id="PGFG01000001">
    <property type="protein sequence ID" value="PJJ74686.1"/>
    <property type="molecule type" value="Genomic_DNA"/>
</dbReference>
<feature type="transmembrane region" description="Helical" evidence="1">
    <location>
        <begin position="412"/>
        <end position="431"/>
    </location>
</feature>
<dbReference type="AlphaFoldDB" id="A0A2M9CRW3"/>
<feature type="transmembrane region" description="Helical" evidence="1">
    <location>
        <begin position="99"/>
        <end position="118"/>
    </location>
</feature>
<evidence type="ECO:0000313" key="3">
    <source>
        <dbReference type="Proteomes" id="UP000230000"/>
    </source>
</evidence>
<feature type="transmembrane region" description="Helical" evidence="1">
    <location>
        <begin position="236"/>
        <end position="259"/>
    </location>
</feature>
<keyword evidence="3" id="KW-1185">Reference proteome</keyword>
<dbReference type="Proteomes" id="UP000230000">
    <property type="component" value="Unassembled WGS sequence"/>
</dbReference>
<dbReference type="RefSeq" id="WP_100313389.1">
    <property type="nucleotide sequence ID" value="NZ_PGFG01000001.1"/>
</dbReference>
<comment type="caution">
    <text evidence="2">The sequence shown here is derived from an EMBL/GenBank/DDBJ whole genome shotgun (WGS) entry which is preliminary data.</text>
</comment>
<evidence type="ECO:0008006" key="4">
    <source>
        <dbReference type="Google" id="ProtNLM"/>
    </source>
</evidence>
<dbReference type="OrthoDB" id="966190at2"/>
<feature type="transmembrane region" description="Helical" evidence="1">
    <location>
        <begin position="20"/>
        <end position="39"/>
    </location>
</feature>
<feature type="transmembrane region" description="Helical" evidence="1">
    <location>
        <begin position="195"/>
        <end position="216"/>
    </location>
</feature>
<keyword evidence="1" id="KW-1133">Transmembrane helix</keyword>
<reference evidence="2 3" key="1">
    <citation type="submission" date="2017-11" db="EMBL/GenBank/DDBJ databases">
        <title>Genomic Encyclopedia of Archaeal and Bacterial Type Strains, Phase II (KMG-II): From Individual Species to Whole Genera.</title>
        <authorList>
            <person name="Goeker M."/>
        </authorList>
    </citation>
    <scope>NUCLEOTIDE SEQUENCE [LARGE SCALE GENOMIC DNA]</scope>
    <source>
        <strain evidence="2 3">DSM 27268</strain>
    </source>
</reference>
<proteinExistence type="predicted"/>
<feature type="transmembrane region" description="Helical" evidence="1">
    <location>
        <begin position="168"/>
        <end position="188"/>
    </location>
</feature>
<feature type="transmembrane region" description="Helical" evidence="1">
    <location>
        <begin position="386"/>
        <end position="406"/>
    </location>
</feature>